<dbReference type="GO" id="GO:0008283">
    <property type="term" value="P:cell population proliferation"/>
    <property type="evidence" value="ECO:0007669"/>
    <property type="project" value="InterPro"/>
</dbReference>
<dbReference type="STRING" id="307972.A0A2G8KGY0"/>
<evidence type="ECO:0000256" key="4">
    <source>
        <dbReference type="SAM" id="MobiDB-lite"/>
    </source>
</evidence>
<feature type="compositionally biased region" description="Basic and acidic residues" evidence="4">
    <location>
        <begin position="296"/>
        <end position="313"/>
    </location>
</feature>
<dbReference type="OrthoDB" id="10057956at2759"/>
<evidence type="ECO:0000313" key="5">
    <source>
        <dbReference type="EMBL" id="PIK47225.1"/>
    </source>
</evidence>
<dbReference type="GO" id="GO:0006974">
    <property type="term" value="P:DNA damage response"/>
    <property type="evidence" value="ECO:0007669"/>
    <property type="project" value="InterPro"/>
</dbReference>
<sequence length="1049" mass="118956">MKSAAMNEIFNEDFQRSLELLPQVFELSLDKQACAIRDDTCVEKLMSWFEKSLKDRDKLCQILKSQTWQILQGFSVIEEGCHPSGICISLKLLSCLAKSFNKFIKAGDFLDVAKKDLDWKPFWMSTSLPEDETRARQSWTNKLSEKPTHDDERQFCGKKSSDEILKDLLDFGTYLLVNMHILLGDVDAGVKYLWSLTAIELLDMPKWIPVLEKGGMLLKACEFLEDESMFVVKTAEKFLSKVILMTVIKTFLERNPIHANDRLSVEIDESSDKSCDLDEQGVKKCEASSSSATYNDKQRGLKRKLDESNEGRPSKLRLQTGKDQDSEREIDSILDRWGETVLNVISIDTLCIRGEELEDNRDLVDVDLKVIGVLTCLLRMSPVTATIWFEKKNITKICCSLLKRRSLSVPEAKAITELIHLQLNNLARLPNILTDECYILIKSVDGVVRTLIKDRSNWRNAFQMMTPLLGLCTRVHRNECSSRDVKQLAVSLTRDMVLSLKLPSDDSDVDGFIFGGRTKQDLHSVKRCAMNFIEEIIQENSWCLVEELTSEALTAIQFVLGWIPSQNCSKSLVDRLSVQTLNTLDALLKKTPEGAKNHLHPIMHQGLELITSSDCSNMVLNKGLQVLKTFVLLYERGDAIKDPLMEKAKDVLEKQLMSLHWEARDSAVKFIGTLTENQNDSVNSWLLKTKLHHYIWDKLEDEESYVREAALNALSTLMSNQTCLNDLMENKNLEKIDIARKVTLVIMTDSGGFARRAAMSLYCTWIKKEGWIRFSVLSHQESDKDWRVTLVDQCSTIAEVVFLAVVTATRDFDWEVKLSALEFWGEFYTAIVPGLQLTSGLTTKTDCGKGETIPVEHIRESVHIVDGNQSTSVTPNNGPLKDSSNTPEYAAVFEMETGLGDGNYPCKLDSKVDQVLCCHGESKDNVVLEKLSWIKMLHNHTFFNLLLEKLSDEDTTVCERACEILSDIRRHLEELCEYISKGDSVKDSAIPSSEVEKLRKELKNLEGYGIEETYRGCLEASSEKMAPLLQEILYATDKVSNANQDIDCY</sequence>
<protein>
    <recommendedName>
        <fullName evidence="7">BRCA1-associated ATM activator 1</fullName>
    </recommendedName>
</protein>
<dbReference type="Gene3D" id="1.25.10.10">
    <property type="entry name" value="Leucine-rich Repeat Variant"/>
    <property type="match status" value="1"/>
</dbReference>
<dbReference type="AlphaFoldDB" id="A0A2G8KGY0"/>
<comment type="similarity">
    <text evidence="3">Belongs to the BRAT1 family.</text>
</comment>
<dbReference type="Proteomes" id="UP000230750">
    <property type="component" value="Unassembled WGS sequence"/>
</dbReference>
<evidence type="ECO:0000313" key="6">
    <source>
        <dbReference type="Proteomes" id="UP000230750"/>
    </source>
</evidence>
<evidence type="ECO:0000256" key="1">
    <source>
        <dbReference type="ARBA" id="ARBA00004496"/>
    </source>
</evidence>
<dbReference type="SUPFAM" id="SSF48371">
    <property type="entry name" value="ARM repeat"/>
    <property type="match status" value="1"/>
</dbReference>
<dbReference type="GO" id="GO:0005737">
    <property type="term" value="C:cytoplasm"/>
    <property type="evidence" value="ECO:0007669"/>
    <property type="project" value="UniProtKB-SubCell"/>
</dbReference>
<keyword evidence="6" id="KW-1185">Reference proteome</keyword>
<comment type="caution">
    <text evidence="5">The sequence shown here is derived from an EMBL/GenBank/DDBJ whole genome shotgun (WGS) entry which is preliminary data.</text>
</comment>
<dbReference type="GO" id="GO:0005634">
    <property type="term" value="C:nucleus"/>
    <property type="evidence" value="ECO:0007669"/>
    <property type="project" value="TreeGrafter"/>
</dbReference>
<gene>
    <name evidence="5" type="ORF">BSL78_15914</name>
</gene>
<evidence type="ECO:0000256" key="3">
    <source>
        <dbReference type="ARBA" id="ARBA00061308"/>
    </source>
</evidence>
<evidence type="ECO:0008006" key="7">
    <source>
        <dbReference type="Google" id="ProtNLM"/>
    </source>
</evidence>
<proteinExistence type="inferred from homology"/>
<keyword evidence="2" id="KW-0963">Cytoplasm</keyword>
<organism evidence="5 6">
    <name type="scientific">Stichopus japonicus</name>
    <name type="common">Sea cucumber</name>
    <dbReference type="NCBI Taxonomy" id="307972"/>
    <lineage>
        <taxon>Eukaryota</taxon>
        <taxon>Metazoa</taxon>
        <taxon>Echinodermata</taxon>
        <taxon>Eleutherozoa</taxon>
        <taxon>Echinozoa</taxon>
        <taxon>Holothuroidea</taxon>
        <taxon>Aspidochirotacea</taxon>
        <taxon>Aspidochirotida</taxon>
        <taxon>Stichopodidae</taxon>
        <taxon>Apostichopus</taxon>
    </lineage>
</organism>
<dbReference type="EMBL" id="MRZV01000594">
    <property type="protein sequence ID" value="PIK47225.1"/>
    <property type="molecule type" value="Genomic_DNA"/>
</dbReference>
<evidence type="ECO:0000256" key="2">
    <source>
        <dbReference type="ARBA" id="ARBA00022490"/>
    </source>
</evidence>
<dbReference type="PANTHER" id="PTHR21331">
    <property type="entry name" value="BRCA1-ASSOCIATED ATM ACTIVATOR 1"/>
    <property type="match status" value="1"/>
</dbReference>
<reference evidence="5 6" key="1">
    <citation type="journal article" date="2017" name="PLoS Biol.">
        <title>The sea cucumber genome provides insights into morphological evolution and visceral regeneration.</title>
        <authorList>
            <person name="Zhang X."/>
            <person name="Sun L."/>
            <person name="Yuan J."/>
            <person name="Sun Y."/>
            <person name="Gao Y."/>
            <person name="Zhang L."/>
            <person name="Li S."/>
            <person name="Dai H."/>
            <person name="Hamel J.F."/>
            <person name="Liu C."/>
            <person name="Yu Y."/>
            <person name="Liu S."/>
            <person name="Lin W."/>
            <person name="Guo K."/>
            <person name="Jin S."/>
            <person name="Xu P."/>
            <person name="Storey K.B."/>
            <person name="Huan P."/>
            <person name="Zhang T."/>
            <person name="Zhou Y."/>
            <person name="Zhang J."/>
            <person name="Lin C."/>
            <person name="Li X."/>
            <person name="Xing L."/>
            <person name="Huo D."/>
            <person name="Sun M."/>
            <person name="Wang L."/>
            <person name="Mercier A."/>
            <person name="Li F."/>
            <person name="Yang H."/>
            <person name="Xiang J."/>
        </authorList>
    </citation>
    <scope>NUCLEOTIDE SEQUENCE [LARGE SCALE GENOMIC DNA]</scope>
    <source>
        <strain evidence="5">Shaxun</strain>
        <tissue evidence="5">Muscle</tissue>
    </source>
</reference>
<dbReference type="InterPro" id="IPR011989">
    <property type="entry name" value="ARM-like"/>
</dbReference>
<dbReference type="PANTHER" id="PTHR21331:SF2">
    <property type="entry name" value="BRCA1-ASSOCIATED ATM ACTIVATOR 1"/>
    <property type="match status" value="1"/>
</dbReference>
<name>A0A2G8KGY0_STIJA</name>
<accession>A0A2G8KGY0</accession>
<comment type="subcellular location">
    <subcellularLocation>
        <location evidence="1">Cytoplasm</location>
    </subcellularLocation>
</comment>
<dbReference type="InterPro" id="IPR016024">
    <property type="entry name" value="ARM-type_fold"/>
</dbReference>
<dbReference type="InterPro" id="IPR038904">
    <property type="entry name" value="BRAT1"/>
</dbReference>
<feature type="region of interest" description="Disordered" evidence="4">
    <location>
        <begin position="288"/>
        <end position="324"/>
    </location>
</feature>